<keyword evidence="7" id="KW-0627">Porphyrin biosynthesis</keyword>
<reference evidence="13" key="1">
    <citation type="journal article" date="2018" name="Nat. Microbiol.">
        <title>Leveraging single-cell genomics to expand the fungal tree of life.</title>
        <authorList>
            <person name="Ahrendt S.R."/>
            <person name="Quandt C.A."/>
            <person name="Ciobanu D."/>
            <person name="Clum A."/>
            <person name="Salamov A."/>
            <person name="Andreopoulos B."/>
            <person name="Cheng J.F."/>
            <person name="Woyke T."/>
            <person name="Pelin A."/>
            <person name="Henrissat B."/>
            <person name="Reynolds N.K."/>
            <person name="Benny G.L."/>
            <person name="Smith M.E."/>
            <person name="James T.Y."/>
            <person name="Grigoriev I.V."/>
        </authorList>
    </citation>
    <scope>NUCLEOTIDE SEQUENCE [LARGE SCALE GENOMIC DNA]</scope>
</reference>
<keyword evidence="6" id="KW-0350">Heme biosynthesis</keyword>
<evidence type="ECO:0000256" key="7">
    <source>
        <dbReference type="ARBA" id="ARBA00023244"/>
    </source>
</evidence>
<evidence type="ECO:0000256" key="6">
    <source>
        <dbReference type="ARBA" id="ARBA00023133"/>
    </source>
</evidence>
<dbReference type="HAMAP" id="MF_00260">
    <property type="entry name" value="Porphobil_deam"/>
    <property type="match status" value="1"/>
</dbReference>
<comment type="pathway">
    <text evidence="2">Porphyrin-containing compound metabolism; protoporphyrin-IX biosynthesis; coproporphyrinogen-III from 5-aminolevulinate: step 2/4.</text>
</comment>
<proteinExistence type="inferred from homology"/>
<dbReference type="FunFam" id="3.40.190.10:FF:000005">
    <property type="entry name" value="Porphobilinogen deaminase"/>
    <property type="match status" value="1"/>
</dbReference>
<evidence type="ECO:0000313" key="13">
    <source>
        <dbReference type="Proteomes" id="UP000269721"/>
    </source>
</evidence>
<dbReference type="InterPro" id="IPR022417">
    <property type="entry name" value="Porphobilin_deaminase_N"/>
</dbReference>
<dbReference type="InterPro" id="IPR022419">
    <property type="entry name" value="Porphobilin_deaminase_cofac_BS"/>
</dbReference>
<name>A0A4P9W9K9_9FUNG</name>
<dbReference type="SUPFAM" id="SSF53850">
    <property type="entry name" value="Periplasmic binding protein-like II"/>
    <property type="match status" value="1"/>
</dbReference>
<protein>
    <recommendedName>
        <fullName evidence="4">hydroxymethylbilane synthase</fullName>
        <ecNumber evidence="4">2.5.1.61</ecNumber>
    </recommendedName>
    <alternativeName>
        <fullName evidence="9">Hydroxymethylbilane synthase</fullName>
    </alternativeName>
    <alternativeName>
        <fullName evidence="8">Pre-uroporphyrinogen synthase</fullName>
    </alternativeName>
</protein>
<dbReference type="FunFam" id="3.40.190.10:FF:000260">
    <property type="entry name" value="Porphobilinogen deaminase"/>
    <property type="match status" value="1"/>
</dbReference>
<dbReference type="PRINTS" id="PR00151">
    <property type="entry name" value="PORPHBDMNASE"/>
</dbReference>
<dbReference type="PROSITE" id="PS00533">
    <property type="entry name" value="PORPHOBILINOGEN_DEAM"/>
    <property type="match status" value="1"/>
</dbReference>
<sequence>MSAQTSSPIVIGTRESQLAMVQATHVQARLQAAFPDHTFLIKGMTTLGDQVQDVALSKIGSKALFTKELEVALHNGSVDLVVHSLKDLPSLLPPGMVVGAILEREDPRDAVIMRAGSAVTRLEDLEEGSVVGTSSVRRSAQIRARFPGLRFEDVRGNLNTRLKKLDAPDSPYACLLLAFAGVHRLGWDSRISQILPPTTMLHAVGQGALGIECRSDDDRILSFLSTLDDRATRLRCTAERGFMRALEGGCSVPLGVWSELENGALKLVGSVTSLDGKVEARDEAFVTIEGRDRETDVGVAEALGHELAAVLVGKGAKVILDEIISHRVKPVDSVVPWPAPASKQPAA</sequence>
<dbReference type="Gene3D" id="3.30.160.40">
    <property type="entry name" value="Porphobilinogen deaminase, C-terminal domain"/>
    <property type="match status" value="1"/>
</dbReference>
<dbReference type="PANTHER" id="PTHR11557">
    <property type="entry name" value="PORPHOBILINOGEN DEAMINASE"/>
    <property type="match status" value="1"/>
</dbReference>
<dbReference type="EMBL" id="KZ996208">
    <property type="protein sequence ID" value="RKO89239.1"/>
    <property type="molecule type" value="Genomic_DNA"/>
</dbReference>
<evidence type="ECO:0000256" key="9">
    <source>
        <dbReference type="ARBA" id="ARBA00033064"/>
    </source>
</evidence>
<keyword evidence="13" id="KW-1185">Reference proteome</keyword>
<dbReference type="Pfam" id="PF03900">
    <property type="entry name" value="Porphobil_deamC"/>
    <property type="match status" value="1"/>
</dbReference>
<evidence type="ECO:0000259" key="10">
    <source>
        <dbReference type="Pfam" id="PF01379"/>
    </source>
</evidence>
<dbReference type="InterPro" id="IPR036803">
    <property type="entry name" value="Porphobilinogen_deaminase_C_sf"/>
</dbReference>
<evidence type="ECO:0000313" key="12">
    <source>
        <dbReference type="EMBL" id="RKO89239.1"/>
    </source>
</evidence>
<comment type="cofactor">
    <cofactor evidence="1">
        <name>dipyrromethane</name>
        <dbReference type="ChEBI" id="CHEBI:60342"/>
    </cofactor>
</comment>
<keyword evidence="5" id="KW-0808">Transferase</keyword>
<feature type="domain" description="Porphobilinogen deaminase C-terminal" evidence="11">
    <location>
        <begin position="234"/>
        <end position="311"/>
    </location>
</feature>
<dbReference type="Proteomes" id="UP000269721">
    <property type="component" value="Unassembled WGS sequence"/>
</dbReference>
<dbReference type="AlphaFoldDB" id="A0A4P9W9K9"/>
<dbReference type="Gene3D" id="3.40.190.10">
    <property type="entry name" value="Periplasmic binding protein-like II"/>
    <property type="match status" value="2"/>
</dbReference>
<accession>A0A4P9W9K9</accession>
<evidence type="ECO:0000256" key="8">
    <source>
        <dbReference type="ARBA" id="ARBA00030685"/>
    </source>
</evidence>
<organism evidence="12 13">
    <name type="scientific">Blyttiomyces helicus</name>
    <dbReference type="NCBI Taxonomy" id="388810"/>
    <lineage>
        <taxon>Eukaryota</taxon>
        <taxon>Fungi</taxon>
        <taxon>Fungi incertae sedis</taxon>
        <taxon>Chytridiomycota</taxon>
        <taxon>Chytridiomycota incertae sedis</taxon>
        <taxon>Chytridiomycetes</taxon>
        <taxon>Chytridiomycetes incertae sedis</taxon>
        <taxon>Blyttiomyces</taxon>
    </lineage>
</organism>
<gene>
    <name evidence="12" type="ORF">BDK51DRAFT_21588</name>
</gene>
<evidence type="ECO:0000256" key="3">
    <source>
        <dbReference type="ARBA" id="ARBA00005638"/>
    </source>
</evidence>
<dbReference type="CDD" id="cd13645">
    <property type="entry name" value="PBP2_HuPBGD_like"/>
    <property type="match status" value="1"/>
</dbReference>
<dbReference type="PIRSF" id="PIRSF001438">
    <property type="entry name" value="4pyrrol_synth_OHMeBilane_synth"/>
    <property type="match status" value="1"/>
</dbReference>
<comment type="similarity">
    <text evidence="3">Belongs to the HMBS family.</text>
</comment>
<evidence type="ECO:0000256" key="2">
    <source>
        <dbReference type="ARBA" id="ARBA00004735"/>
    </source>
</evidence>
<dbReference type="GO" id="GO:0005737">
    <property type="term" value="C:cytoplasm"/>
    <property type="evidence" value="ECO:0007669"/>
    <property type="project" value="TreeGrafter"/>
</dbReference>
<dbReference type="GO" id="GO:0006782">
    <property type="term" value="P:protoporphyrinogen IX biosynthetic process"/>
    <property type="evidence" value="ECO:0007669"/>
    <property type="project" value="UniProtKB-UniPathway"/>
</dbReference>
<dbReference type="EC" id="2.5.1.61" evidence="4"/>
<dbReference type="OrthoDB" id="564646at2759"/>
<dbReference type="GO" id="GO:0004418">
    <property type="term" value="F:hydroxymethylbilane synthase activity"/>
    <property type="evidence" value="ECO:0007669"/>
    <property type="project" value="UniProtKB-EC"/>
</dbReference>
<evidence type="ECO:0000256" key="5">
    <source>
        <dbReference type="ARBA" id="ARBA00022679"/>
    </source>
</evidence>
<dbReference type="Pfam" id="PF01379">
    <property type="entry name" value="Porphobil_deam"/>
    <property type="match status" value="1"/>
</dbReference>
<dbReference type="UniPathway" id="UPA00251">
    <property type="reaction ID" value="UER00319"/>
</dbReference>
<dbReference type="InterPro" id="IPR022418">
    <property type="entry name" value="Porphobilinogen_deaminase_C"/>
</dbReference>
<dbReference type="InterPro" id="IPR000860">
    <property type="entry name" value="HemC"/>
</dbReference>
<dbReference type="NCBIfam" id="TIGR00212">
    <property type="entry name" value="hemC"/>
    <property type="match status" value="1"/>
</dbReference>
<feature type="domain" description="Porphobilinogen deaminase N-terminal" evidence="10">
    <location>
        <begin position="9"/>
        <end position="220"/>
    </location>
</feature>
<evidence type="ECO:0000256" key="1">
    <source>
        <dbReference type="ARBA" id="ARBA00001916"/>
    </source>
</evidence>
<dbReference type="PANTHER" id="PTHR11557:SF0">
    <property type="entry name" value="PORPHOBILINOGEN DEAMINASE"/>
    <property type="match status" value="1"/>
</dbReference>
<evidence type="ECO:0000256" key="4">
    <source>
        <dbReference type="ARBA" id="ARBA00012655"/>
    </source>
</evidence>
<evidence type="ECO:0000259" key="11">
    <source>
        <dbReference type="Pfam" id="PF03900"/>
    </source>
</evidence>
<dbReference type="SUPFAM" id="SSF54782">
    <property type="entry name" value="Porphobilinogen deaminase (hydroxymethylbilane synthase), C-terminal domain"/>
    <property type="match status" value="1"/>
</dbReference>